<dbReference type="Gene3D" id="3.40.50.720">
    <property type="entry name" value="NAD(P)-binding Rossmann-like Domain"/>
    <property type="match status" value="1"/>
</dbReference>
<evidence type="ECO:0000313" key="3">
    <source>
        <dbReference type="EMBL" id="OWM79049.1"/>
    </source>
</evidence>
<comment type="caution">
    <text evidence="3">The sequence shown here is derived from an EMBL/GenBank/DDBJ whole genome shotgun (WGS) entry which is preliminary data.</text>
</comment>
<evidence type="ECO:0000256" key="1">
    <source>
        <dbReference type="ARBA" id="ARBA00006484"/>
    </source>
</evidence>
<dbReference type="AlphaFoldDB" id="A0A218X2U2"/>
<reference evidence="4" key="1">
    <citation type="journal article" date="2017" name="Plant J.">
        <title>The pomegranate (Punica granatum L.) genome and the genomics of punicalagin biosynthesis.</title>
        <authorList>
            <person name="Qin G."/>
            <person name="Xu C."/>
            <person name="Ming R."/>
            <person name="Tang H."/>
            <person name="Guyot R."/>
            <person name="Kramer E.M."/>
            <person name="Hu Y."/>
            <person name="Yi X."/>
            <person name="Qi Y."/>
            <person name="Xu X."/>
            <person name="Gao Z."/>
            <person name="Pan H."/>
            <person name="Jian J."/>
            <person name="Tian Y."/>
            <person name="Yue Z."/>
            <person name="Xu Y."/>
        </authorList>
    </citation>
    <scope>NUCLEOTIDE SEQUENCE [LARGE SCALE GENOMIC DNA]</scope>
    <source>
        <strain evidence="4">cv. Dabenzi</strain>
    </source>
</reference>
<protein>
    <submittedName>
        <fullName evidence="3">Uncharacterized protein</fullName>
    </submittedName>
</protein>
<dbReference type="InterPro" id="IPR036291">
    <property type="entry name" value="NAD(P)-bd_dom_sf"/>
</dbReference>
<dbReference type="Pfam" id="PF00106">
    <property type="entry name" value="adh_short"/>
    <property type="match status" value="1"/>
</dbReference>
<keyword evidence="2" id="KW-0560">Oxidoreductase</keyword>
<evidence type="ECO:0000313" key="4">
    <source>
        <dbReference type="Proteomes" id="UP000197138"/>
    </source>
</evidence>
<dbReference type="GO" id="GO:0016491">
    <property type="term" value="F:oxidoreductase activity"/>
    <property type="evidence" value="ECO:0007669"/>
    <property type="project" value="UniProtKB-KW"/>
</dbReference>
<name>A0A218X2U2_PUNGR</name>
<dbReference type="Proteomes" id="UP000197138">
    <property type="component" value="Unassembled WGS sequence"/>
</dbReference>
<dbReference type="PANTHER" id="PTHR43180">
    <property type="entry name" value="3-OXOACYL-(ACYL-CARRIER-PROTEIN) REDUCTASE (AFU_ORTHOLOGUE AFUA_6G11210)"/>
    <property type="match status" value="1"/>
</dbReference>
<dbReference type="EMBL" id="MTKT01002492">
    <property type="protein sequence ID" value="OWM79049.1"/>
    <property type="molecule type" value="Genomic_DNA"/>
</dbReference>
<dbReference type="InterPro" id="IPR002347">
    <property type="entry name" value="SDR_fam"/>
</dbReference>
<accession>A0A218X2U2</accession>
<organism evidence="3 4">
    <name type="scientific">Punica granatum</name>
    <name type="common">Pomegranate</name>
    <dbReference type="NCBI Taxonomy" id="22663"/>
    <lineage>
        <taxon>Eukaryota</taxon>
        <taxon>Viridiplantae</taxon>
        <taxon>Streptophyta</taxon>
        <taxon>Embryophyta</taxon>
        <taxon>Tracheophyta</taxon>
        <taxon>Spermatophyta</taxon>
        <taxon>Magnoliopsida</taxon>
        <taxon>eudicotyledons</taxon>
        <taxon>Gunneridae</taxon>
        <taxon>Pentapetalae</taxon>
        <taxon>rosids</taxon>
        <taxon>malvids</taxon>
        <taxon>Myrtales</taxon>
        <taxon>Lythraceae</taxon>
        <taxon>Punica</taxon>
    </lineage>
</organism>
<dbReference type="PRINTS" id="PR00081">
    <property type="entry name" value="GDHRDH"/>
</dbReference>
<evidence type="ECO:0000256" key="2">
    <source>
        <dbReference type="ARBA" id="ARBA00023002"/>
    </source>
</evidence>
<dbReference type="SUPFAM" id="SSF51735">
    <property type="entry name" value="NAD(P)-binding Rossmann-fold domains"/>
    <property type="match status" value="1"/>
</dbReference>
<comment type="similarity">
    <text evidence="1">Belongs to the short-chain dehydrogenases/reductases (SDR) family.</text>
</comment>
<sequence length="132" mass="14444">MRRDERGPLHGLDRTIETRNCSRSPSIILLSRSSPSAIHQNKLEGKVAIITGGASGVGESTGRLFIRHDAKVIIADIQDTLGLALCEELGSDQDNLSYVHCDVTQEPDVQNVVDTAISRYRKLDIMFNNAGI</sequence>
<gene>
    <name evidence="3" type="ORF">CDL15_Pgr003220</name>
</gene>
<proteinExistence type="inferred from homology"/>
<dbReference type="PANTHER" id="PTHR43180:SF30">
    <property type="entry name" value="MOMILACTONE A SYNTHASE"/>
    <property type="match status" value="1"/>
</dbReference>